<dbReference type="PROSITE" id="PS50237">
    <property type="entry name" value="HECT"/>
    <property type="match status" value="1"/>
</dbReference>
<dbReference type="PANTHER" id="PTHR11254">
    <property type="entry name" value="HECT DOMAIN UBIQUITIN-PROTEIN LIGASE"/>
    <property type="match status" value="1"/>
</dbReference>
<reference evidence="9 10" key="1">
    <citation type="submission" date="2018-08" db="EMBL/GenBank/DDBJ databases">
        <title>Aphanomyces genome sequencing and annotation.</title>
        <authorList>
            <person name="Minardi D."/>
            <person name="Oidtmann B."/>
            <person name="Van Der Giezen M."/>
            <person name="Studholme D.J."/>
        </authorList>
    </citation>
    <scope>NUCLEOTIDE SEQUENCE [LARGE SCALE GENOMIC DNA]</scope>
    <source>
        <strain evidence="9 10">Da</strain>
    </source>
</reference>
<evidence type="ECO:0000256" key="3">
    <source>
        <dbReference type="ARBA" id="ARBA00012485"/>
    </source>
</evidence>
<dbReference type="PANTHER" id="PTHR11254:SF440">
    <property type="entry name" value="E3 UBIQUITIN-PROTEIN LIGASE NEDD-4"/>
    <property type="match status" value="1"/>
</dbReference>
<dbReference type="InterPro" id="IPR035983">
    <property type="entry name" value="Hect_E3_ubiquitin_ligase"/>
</dbReference>
<sequence length="599" mass="67346">MLGTFEPVMPYDFAVDEALVTAKYQRASKLVTSVFNKYHNGSHRAVDTVVVSVLLQEEDALFGLQCLVEQGPAAICRERKESEVRTITSQTTINAVQGLLEVRRLLHENRELKVRIQTIAQVTDTTVNAQLAVAATLRTDAIAQGCNMLAVDKSIQSKWREDNPALDLHVKTPPAHKFRVCLPQFWMWRACHDPDTHKYVCDLAEAVTSHLGGASAADEDSDEALHWSSIMLKASPTWSEAYALVVAKCGENGCLEHDKQILADVDRTFGRSSLRKQARKVPLHASVTDVDEKKLALARVLRAFTATHTTMGYCQGMNFLTAFMLSNVQWNEAQAFWLVTAIAVSPQYQLMELYRPGVPLLNLRFYQDDELYRNCKWLKRNNQADLLSLDFTVTGLTNLEVIELVPGGAAIAVTDDNKAEYLDLLLKFHMFGSIASPLNAFLKGFYDIVPLFLISVFDYQEFDLLLSGMPDIDTNDWRVYSEIRWIKLETPSVAETAVVDWFWAVVANFSPEERARLLQFATGTSRVPVQGFKALTSTDGRVRRFTIQVVNRGPPPTGLMPKGHTCFNRIDLPLYANKAELAKYLTLVINMEITGFWLE</sequence>
<evidence type="ECO:0000256" key="5">
    <source>
        <dbReference type="ARBA" id="ARBA00022786"/>
    </source>
</evidence>
<evidence type="ECO:0000256" key="1">
    <source>
        <dbReference type="ARBA" id="ARBA00000885"/>
    </source>
</evidence>
<accession>A0A3R6XI78</accession>
<dbReference type="Gene3D" id="3.30.2410.10">
    <property type="entry name" value="Hect, E3 ligase catalytic domain"/>
    <property type="match status" value="1"/>
</dbReference>
<evidence type="ECO:0000259" key="8">
    <source>
        <dbReference type="PROSITE" id="PS50237"/>
    </source>
</evidence>
<evidence type="ECO:0000256" key="4">
    <source>
        <dbReference type="ARBA" id="ARBA00022679"/>
    </source>
</evidence>
<dbReference type="VEuPathDB" id="FungiDB:H257_01644"/>
<dbReference type="Gene3D" id="1.10.8.270">
    <property type="entry name" value="putative rabgap domain of human tbc1 domain family member 14 like domains"/>
    <property type="match status" value="1"/>
</dbReference>
<dbReference type="Pfam" id="PF00632">
    <property type="entry name" value="HECT"/>
    <property type="match status" value="1"/>
</dbReference>
<comment type="catalytic activity">
    <reaction evidence="1">
        <text>S-ubiquitinyl-[E2 ubiquitin-conjugating enzyme]-L-cysteine + [acceptor protein]-L-lysine = [E2 ubiquitin-conjugating enzyme]-L-cysteine + N(6)-ubiquitinyl-[acceptor protein]-L-lysine.</text>
        <dbReference type="EC" id="2.3.2.26"/>
    </reaction>
</comment>
<dbReference type="Gene3D" id="3.90.1750.10">
    <property type="entry name" value="Hect, E3 ligase catalytic domains"/>
    <property type="match status" value="1"/>
</dbReference>
<evidence type="ECO:0000313" key="10">
    <source>
        <dbReference type="Proteomes" id="UP000285430"/>
    </source>
</evidence>
<dbReference type="GO" id="GO:0005737">
    <property type="term" value="C:cytoplasm"/>
    <property type="evidence" value="ECO:0007669"/>
    <property type="project" value="TreeGrafter"/>
</dbReference>
<comment type="caution">
    <text evidence="9">The sequence shown here is derived from an EMBL/GenBank/DDBJ whole genome shotgun (WGS) entry which is preliminary data.</text>
</comment>
<evidence type="ECO:0000259" key="7">
    <source>
        <dbReference type="PROSITE" id="PS50086"/>
    </source>
</evidence>
<dbReference type="SUPFAM" id="SSF56204">
    <property type="entry name" value="Hect, E3 ligase catalytic domain"/>
    <property type="match status" value="1"/>
</dbReference>
<dbReference type="InterPro" id="IPR050409">
    <property type="entry name" value="E3_ubiq-protein_ligase"/>
</dbReference>
<gene>
    <name evidence="9" type="ORF">DYB37_000974</name>
</gene>
<dbReference type="PROSITE" id="PS50086">
    <property type="entry name" value="TBC_RABGAP"/>
    <property type="match status" value="1"/>
</dbReference>
<dbReference type="GO" id="GO:0016567">
    <property type="term" value="P:protein ubiquitination"/>
    <property type="evidence" value="ECO:0007669"/>
    <property type="project" value="TreeGrafter"/>
</dbReference>
<name>A0A3R6XI78_APHAT</name>
<feature type="domain" description="Rab-GAP TBC" evidence="7">
    <location>
        <begin position="217"/>
        <end position="421"/>
    </location>
</feature>
<dbReference type="GO" id="GO:0006511">
    <property type="term" value="P:ubiquitin-dependent protein catabolic process"/>
    <property type="evidence" value="ECO:0007669"/>
    <property type="project" value="TreeGrafter"/>
</dbReference>
<dbReference type="GO" id="GO:0061630">
    <property type="term" value="F:ubiquitin protein ligase activity"/>
    <property type="evidence" value="ECO:0007669"/>
    <property type="project" value="UniProtKB-EC"/>
</dbReference>
<dbReference type="SMART" id="SM00119">
    <property type="entry name" value="HECTc"/>
    <property type="match status" value="1"/>
</dbReference>
<dbReference type="AlphaFoldDB" id="A0A3R6XI78"/>
<feature type="domain" description="HECT" evidence="8">
    <location>
        <begin position="368"/>
        <end position="599"/>
    </location>
</feature>
<keyword evidence="4" id="KW-0808">Transferase</keyword>
<dbReference type="InterPro" id="IPR035969">
    <property type="entry name" value="Rab-GAP_TBC_sf"/>
</dbReference>
<proteinExistence type="predicted"/>
<dbReference type="Gene3D" id="3.30.2160.10">
    <property type="entry name" value="Hect, E3 ligase catalytic domain"/>
    <property type="match status" value="1"/>
</dbReference>
<evidence type="ECO:0000256" key="2">
    <source>
        <dbReference type="ARBA" id="ARBA00004906"/>
    </source>
</evidence>
<dbReference type="InterPro" id="IPR000569">
    <property type="entry name" value="HECT_dom"/>
</dbReference>
<organism evidence="9 10">
    <name type="scientific">Aphanomyces astaci</name>
    <name type="common">Crayfish plague agent</name>
    <dbReference type="NCBI Taxonomy" id="112090"/>
    <lineage>
        <taxon>Eukaryota</taxon>
        <taxon>Sar</taxon>
        <taxon>Stramenopiles</taxon>
        <taxon>Oomycota</taxon>
        <taxon>Saprolegniomycetes</taxon>
        <taxon>Saprolegniales</taxon>
        <taxon>Verrucalvaceae</taxon>
        <taxon>Aphanomyces</taxon>
    </lineage>
</organism>
<dbReference type="Proteomes" id="UP000285430">
    <property type="component" value="Unassembled WGS sequence"/>
</dbReference>
<dbReference type="InterPro" id="IPR000195">
    <property type="entry name" value="Rab-GAP-TBC_dom"/>
</dbReference>
<dbReference type="EC" id="2.3.2.26" evidence="3"/>
<dbReference type="EMBL" id="QUTH01002994">
    <property type="protein sequence ID" value="RHZ22471.1"/>
    <property type="molecule type" value="Genomic_DNA"/>
</dbReference>
<dbReference type="VEuPathDB" id="FungiDB:H257_08720"/>
<dbReference type="SUPFAM" id="SSF47923">
    <property type="entry name" value="Ypt/Rab-GAP domain of gyp1p"/>
    <property type="match status" value="1"/>
</dbReference>
<dbReference type="FunFam" id="3.30.2410.10:FF:000009">
    <property type="entry name" value="Probable E3 ubiquitin-protein ligase HECTD2"/>
    <property type="match status" value="1"/>
</dbReference>
<feature type="active site" description="Glycyl thioester intermediate" evidence="6">
    <location>
        <position position="566"/>
    </location>
</feature>
<evidence type="ECO:0000256" key="6">
    <source>
        <dbReference type="PROSITE-ProRule" id="PRU00104"/>
    </source>
</evidence>
<protein>
    <recommendedName>
        <fullName evidence="3">HECT-type E3 ubiquitin transferase</fullName>
        <ecNumber evidence="3">2.3.2.26</ecNumber>
    </recommendedName>
</protein>
<evidence type="ECO:0000313" key="9">
    <source>
        <dbReference type="EMBL" id="RHZ22471.1"/>
    </source>
</evidence>
<comment type="pathway">
    <text evidence="2">Protein modification; protein ubiquitination.</text>
</comment>
<keyword evidence="5 6" id="KW-0833">Ubl conjugation pathway</keyword>